<evidence type="ECO:0000259" key="4">
    <source>
        <dbReference type="Pfam" id="PF00891"/>
    </source>
</evidence>
<dbReference type="GO" id="GO:0008171">
    <property type="term" value="F:O-methyltransferase activity"/>
    <property type="evidence" value="ECO:0007669"/>
    <property type="project" value="InterPro"/>
</dbReference>
<dbReference type="InterPro" id="IPR012967">
    <property type="entry name" value="COMT_dimerisation"/>
</dbReference>
<dbReference type="InterPro" id="IPR001077">
    <property type="entry name" value="COMT_C"/>
</dbReference>
<evidence type="ECO:0000256" key="2">
    <source>
        <dbReference type="ARBA" id="ARBA00022679"/>
    </source>
</evidence>
<dbReference type="PANTHER" id="PTHR43712">
    <property type="entry name" value="PUTATIVE (AFU_ORTHOLOGUE AFUA_4G14580)-RELATED"/>
    <property type="match status" value="1"/>
</dbReference>
<evidence type="ECO:0000259" key="5">
    <source>
        <dbReference type="Pfam" id="PF08100"/>
    </source>
</evidence>
<evidence type="ECO:0000313" key="7">
    <source>
        <dbReference type="Proteomes" id="UP000503462"/>
    </source>
</evidence>
<dbReference type="PANTHER" id="PTHR43712:SF5">
    <property type="entry name" value="O-METHYLTRANSFERASE ASQN-RELATED"/>
    <property type="match status" value="1"/>
</dbReference>
<dbReference type="InterPro" id="IPR036388">
    <property type="entry name" value="WH-like_DNA-bd_sf"/>
</dbReference>
<dbReference type="InterPro" id="IPR036390">
    <property type="entry name" value="WH_DNA-bd_sf"/>
</dbReference>
<feature type="domain" description="O-methyltransferase C-terminal" evidence="4">
    <location>
        <begin position="178"/>
        <end position="343"/>
    </location>
</feature>
<gene>
    <name evidence="6" type="ORF">AMS68_003280</name>
</gene>
<sequence length="357" mass="39502">MADTQELTDLAQTISQATQIITKHRNAEDGDSSSTEQMLKATAQLIQATTDMQILVSGPENFLKNMSLAYHEMTAMAVVVEFNLAPLVPLESSITFQELAKQSGAPPGRLERVLRLLFLRKIFYEPTSGSVAHTAISRCLVTNPELTAYLGHCTHEAFPAASRLVDSMRRYSSTEGPSETGFNIAFDTPDPMFSFMAKHPERYDRFNKGMAGFSKHGGRSVQAVVDIYPWDKLNQAVVADVGGGHGHVAIALAKQYPELSFVVQDLSVAVDAGARLLAPELKKRVAYEAHDMFDNQTDKKIGVFFLRHILHDWPDEHAIKILRALIPAMQPGSRVLIMDLVIPPPQQLHGLHEKFIS</sequence>
<dbReference type="InterPro" id="IPR029063">
    <property type="entry name" value="SAM-dependent_MTases_sf"/>
</dbReference>
<keyword evidence="7" id="KW-1185">Reference proteome</keyword>
<dbReference type="Pfam" id="PF00891">
    <property type="entry name" value="Methyltransf_2"/>
    <property type="match status" value="1"/>
</dbReference>
<organism evidence="6 7">
    <name type="scientific">Peltaster fructicola</name>
    <dbReference type="NCBI Taxonomy" id="286661"/>
    <lineage>
        <taxon>Eukaryota</taxon>
        <taxon>Fungi</taxon>
        <taxon>Dikarya</taxon>
        <taxon>Ascomycota</taxon>
        <taxon>Pezizomycotina</taxon>
        <taxon>Dothideomycetes</taxon>
        <taxon>Dothideomycetes incertae sedis</taxon>
        <taxon>Peltaster</taxon>
    </lineage>
</organism>
<dbReference type="OrthoDB" id="1606438at2759"/>
<feature type="domain" description="O-methyltransferase dimerisation" evidence="5">
    <location>
        <begin position="69"/>
        <end position="142"/>
    </location>
</feature>
<dbReference type="SUPFAM" id="SSF46785">
    <property type="entry name" value="Winged helix' DNA-binding domain"/>
    <property type="match status" value="1"/>
</dbReference>
<dbReference type="AlphaFoldDB" id="A0A6H0XSR9"/>
<keyword evidence="1" id="KW-0489">Methyltransferase</keyword>
<keyword evidence="3" id="KW-0949">S-adenosyl-L-methionine</keyword>
<dbReference type="GO" id="GO:0032259">
    <property type="term" value="P:methylation"/>
    <property type="evidence" value="ECO:0007669"/>
    <property type="project" value="UniProtKB-KW"/>
</dbReference>
<dbReference type="Gene3D" id="1.10.10.10">
    <property type="entry name" value="Winged helix-like DNA-binding domain superfamily/Winged helix DNA-binding domain"/>
    <property type="match status" value="1"/>
</dbReference>
<dbReference type="Proteomes" id="UP000503462">
    <property type="component" value="Chromosome 2"/>
</dbReference>
<evidence type="ECO:0000256" key="1">
    <source>
        <dbReference type="ARBA" id="ARBA00022603"/>
    </source>
</evidence>
<proteinExistence type="predicted"/>
<evidence type="ECO:0000313" key="6">
    <source>
        <dbReference type="EMBL" id="QIW97762.1"/>
    </source>
</evidence>
<dbReference type="Pfam" id="PF08100">
    <property type="entry name" value="Dimerisation"/>
    <property type="match status" value="1"/>
</dbReference>
<accession>A0A6H0XSR9</accession>
<keyword evidence="2" id="KW-0808">Transferase</keyword>
<dbReference type="Gene3D" id="3.40.50.150">
    <property type="entry name" value="Vaccinia Virus protein VP39"/>
    <property type="match status" value="1"/>
</dbReference>
<dbReference type="EMBL" id="CP051140">
    <property type="protein sequence ID" value="QIW97762.1"/>
    <property type="molecule type" value="Genomic_DNA"/>
</dbReference>
<protein>
    <submittedName>
        <fullName evidence="6">Uncharacterized protein</fullName>
    </submittedName>
</protein>
<dbReference type="InterPro" id="IPR016461">
    <property type="entry name" value="COMT-like"/>
</dbReference>
<dbReference type="PROSITE" id="PS51683">
    <property type="entry name" value="SAM_OMT_II"/>
    <property type="match status" value="1"/>
</dbReference>
<reference evidence="6 7" key="1">
    <citation type="journal article" date="2016" name="Sci. Rep.">
        <title>Peltaster fructicola genome reveals evolution from an invasive phytopathogen to an ectophytic parasite.</title>
        <authorList>
            <person name="Xu C."/>
            <person name="Chen H."/>
            <person name="Gleason M.L."/>
            <person name="Xu J.R."/>
            <person name="Liu H."/>
            <person name="Zhang R."/>
            <person name="Sun G."/>
        </authorList>
    </citation>
    <scope>NUCLEOTIDE SEQUENCE [LARGE SCALE GENOMIC DNA]</scope>
    <source>
        <strain evidence="6 7">LNHT1506</strain>
    </source>
</reference>
<dbReference type="SUPFAM" id="SSF53335">
    <property type="entry name" value="S-adenosyl-L-methionine-dependent methyltransferases"/>
    <property type="match status" value="1"/>
</dbReference>
<evidence type="ECO:0000256" key="3">
    <source>
        <dbReference type="ARBA" id="ARBA00022691"/>
    </source>
</evidence>
<name>A0A6H0XSR9_9PEZI</name>
<dbReference type="CDD" id="cd02440">
    <property type="entry name" value="AdoMet_MTases"/>
    <property type="match status" value="1"/>
</dbReference>